<accession>A0A2J6PDH4</accession>
<feature type="transmembrane region" description="Helical" evidence="1">
    <location>
        <begin position="302"/>
        <end position="323"/>
    </location>
</feature>
<dbReference type="Proteomes" id="UP000235672">
    <property type="component" value="Unassembled WGS sequence"/>
</dbReference>
<reference evidence="2 3" key="1">
    <citation type="submission" date="2016-05" db="EMBL/GenBank/DDBJ databases">
        <title>A degradative enzymes factory behind the ericoid mycorrhizal symbiosis.</title>
        <authorList>
            <consortium name="DOE Joint Genome Institute"/>
            <person name="Martino E."/>
            <person name="Morin E."/>
            <person name="Grelet G."/>
            <person name="Kuo A."/>
            <person name="Kohler A."/>
            <person name="Daghino S."/>
            <person name="Barry K."/>
            <person name="Choi C."/>
            <person name="Cichocki N."/>
            <person name="Clum A."/>
            <person name="Copeland A."/>
            <person name="Hainaut M."/>
            <person name="Haridas S."/>
            <person name="Labutti K."/>
            <person name="Lindquist E."/>
            <person name="Lipzen A."/>
            <person name="Khouja H.-R."/>
            <person name="Murat C."/>
            <person name="Ohm R."/>
            <person name="Olson A."/>
            <person name="Spatafora J."/>
            <person name="Veneault-Fourrey C."/>
            <person name="Henrissat B."/>
            <person name="Grigoriev I."/>
            <person name="Martin F."/>
            <person name="Perotto S."/>
        </authorList>
    </citation>
    <scope>NUCLEOTIDE SEQUENCE [LARGE SCALE GENOMIC DNA]</scope>
    <source>
        <strain evidence="2 3">UAMH 7357</strain>
    </source>
</reference>
<dbReference type="AlphaFoldDB" id="A0A2J6PDH4"/>
<sequence>MPDAFVSERLHHVAHSFGALEAIAGFNYSWFHFLCKNVPVEDIKGVKYVGNRANGLRHADFTWVRSAYCLKTKPGTKTWNFSEVTLIVFGGELLLWEKFNALASTTPCQDILQDPYWLLNIVFEVLYARIDKLAWDLGSVYSQEEEKILRSASHPGSAAEALDFVGLHMLSKHQIYLVEATEAVAATLESVKELHDRVTSGFSSDIRIVCETRARFMHRGTLFKSTFLRLKSLERRTQNMINLSFNLVTQADSRVMKADSGAMKTIAAMTLGFLPCTAVATIFSTPFFYFHDDNKASLGISSYFWLIWAISIPLTLVVIYAWYRFQKRMQSRLDTQPTSVYETV</sequence>
<evidence type="ECO:0000313" key="2">
    <source>
        <dbReference type="EMBL" id="PMD12088.1"/>
    </source>
</evidence>
<dbReference type="Gene3D" id="1.20.58.340">
    <property type="entry name" value="Magnesium transport protein CorA, transmembrane region"/>
    <property type="match status" value="1"/>
</dbReference>
<keyword evidence="1" id="KW-0812">Transmembrane</keyword>
<keyword evidence="3" id="KW-1185">Reference proteome</keyword>
<feature type="transmembrane region" description="Helical" evidence="1">
    <location>
        <begin position="266"/>
        <end position="290"/>
    </location>
</feature>
<keyword evidence="1" id="KW-0472">Membrane</keyword>
<keyword evidence="1" id="KW-1133">Transmembrane helix</keyword>
<evidence type="ECO:0000256" key="1">
    <source>
        <dbReference type="SAM" id="Phobius"/>
    </source>
</evidence>
<gene>
    <name evidence="2" type="ORF">NA56DRAFT_613960</name>
</gene>
<organism evidence="2 3">
    <name type="scientific">Hyaloscypha hepaticicola</name>
    <dbReference type="NCBI Taxonomy" id="2082293"/>
    <lineage>
        <taxon>Eukaryota</taxon>
        <taxon>Fungi</taxon>
        <taxon>Dikarya</taxon>
        <taxon>Ascomycota</taxon>
        <taxon>Pezizomycotina</taxon>
        <taxon>Leotiomycetes</taxon>
        <taxon>Helotiales</taxon>
        <taxon>Hyaloscyphaceae</taxon>
        <taxon>Hyaloscypha</taxon>
    </lineage>
</organism>
<protein>
    <submittedName>
        <fullName evidence="2">Uncharacterized protein</fullName>
    </submittedName>
</protein>
<dbReference type="EMBL" id="KZ613567">
    <property type="protein sequence ID" value="PMD12088.1"/>
    <property type="molecule type" value="Genomic_DNA"/>
</dbReference>
<proteinExistence type="predicted"/>
<name>A0A2J6PDH4_9HELO</name>
<dbReference type="OrthoDB" id="1046782at2759"/>
<evidence type="ECO:0000313" key="3">
    <source>
        <dbReference type="Proteomes" id="UP000235672"/>
    </source>
</evidence>